<proteinExistence type="predicted"/>
<dbReference type="EMBL" id="LR796529">
    <property type="protein sequence ID" value="CAB4149578.1"/>
    <property type="molecule type" value="Genomic_DNA"/>
</dbReference>
<evidence type="ECO:0000313" key="1">
    <source>
        <dbReference type="EMBL" id="CAB4149578.1"/>
    </source>
</evidence>
<name>A0A6J5QNK4_9CAUD</name>
<sequence length="138" mass="15032">MSETLISKPAVNTRAQTVRIACKAPNGLVLNLSAYHQTNDRGDVRVKPGPTVTLAGWSRVFGAADHTTGGYAMTDVPLDFWNAWYAANEHSSLLADKIILPPHKDTAGMVREFANVPQMFRPARDGDVAGVKIEKDDQ</sequence>
<accession>A0A6J5QNK4</accession>
<reference evidence="2" key="1">
    <citation type="submission" date="2020-05" db="EMBL/GenBank/DDBJ databases">
        <authorList>
            <person name="Chiriac C."/>
            <person name="Salcher M."/>
            <person name="Ghai R."/>
            <person name="Kavagutti S V."/>
        </authorList>
    </citation>
    <scope>NUCLEOTIDE SEQUENCE</scope>
</reference>
<dbReference type="EMBL" id="LR797392">
    <property type="protein sequence ID" value="CAB4212606.1"/>
    <property type="molecule type" value="Genomic_DNA"/>
</dbReference>
<evidence type="ECO:0000313" key="3">
    <source>
        <dbReference type="EMBL" id="CAB4212606.1"/>
    </source>
</evidence>
<gene>
    <name evidence="2" type="ORF">UFOVP1081_11</name>
    <name evidence="3" type="ORF">UFOVP1433_11</name>
    <name evidence="1" type="ORF">UFOVP553_11</name>
</gene>
<dbReference type="EMBL" id="LR797038">
    <property type="protein sequence ID" value="CAB4182588.1"/>
    <property type="molecule type" value="Genomic_DNA"/>
</dbReference>
<protein>
    <submittedName>
        <fullName evidence="2">Uncharacterized protein</fullName>
    </submittedName>
</protein>
<organism evidence="2">
    <name type="scientific">uncultured Caudovirales phage</name>
    <dbReference type="NCBI Taxonomy" id="2100421"/>
    <lineage>
        <taxon>Viruses</taxon>
        <taxon>Duplodnaviria</taxon>
        <taxon>Heunggongvirae</taxon>
        <taxon>Uroviricota</taxon>
        <taxon>Caudoviricetes</taxon>
        <taxon>Peduoviridae</taxon>
        <taxon>Maltschvirus</taxon>
        <taxon>Maltschvirus maltsch</taxon>
    </lineage>
</organism>
<evidence type="ECO:0000313" key="2">
    <source>
        <dbReference type="EMBL" id="CAB4182588.1"/>
    </source>
</evidence>